<evidence type="ECO:0000256" key="7">
    <source>
        <dbReference type="SAM" id="MobiDB-lite"/>
    </source>
</evidence>
<dbReference type="HAMAP" id="MF_03006">
    <property type="entry name" value="eIF3g"/>
    <property type="match status" value="1"/>
</dbReference>
<feature type="domain" description="RRM" evidence="8">
    <location>
        <begin position="201"/>
        <end position="279"/>
    </location>
</feature>
<accession>B6K4B8</accession>
<keyword evidence="4 5" id="KW-0648">Protein biosynthesis</keyword>
<evidence type="ECO:0000313" key="11">
    <source>
        <dbReference type="Proteomes" id="UP000001744"/>
    </source>
</evidence>
<dbReference type="FunFam" id="3.30.70.330:FF:000328">
    <property type="entry name" value="Eukaryotic translation initiation factor 3 subunit G"/>
    <property type="match status" value="1"/>
</dbReference>
<reference evidence="9 11" key="1">
    <citation type="journal article" date="2011" name="Science">
        <title>Comparative functional genomics of the fission yeasts.</title>
        <authorList>
            <person name="Rhind N."/>
            <person name="Chen Z."/>
            <person name="Yassour M."/>
            <person name="Thompson D.A."/>
            <person name="Haas B.J."/>
            <person name="Habib N."/>
            <person name="Wapinski I."/>
            <person name="Roy S."/>
            <person name="Lin M.F."/>
            <person name="Heiman D.I."/>
            <person name="Young S.K."/>
            <person name="Furuya K."/>
            <person name="Guo Y."/>
            <person name="Pidoux A."/>
            <person name="Chen H.M."/>
            <person name="Robbertse B."/>
            <person name="Goldberg J.M."/>
            <person name="Aoki K."/>
            <person name="Bayne E.H."/>
            <person name="Berlin A.M."/>
            <person name="Desjardins C.A."/>
            <person name="Dobbs E."/>
            <person name="Dukaj L."/>
            <person name="Fan L."/>
            <person name="FitzGerald M.G."/>
            <person name="French C."/>
            <person name="Gujja S."/>
            <person name="Hansen K."/>
            <person name="Keifenheim D."/>
            <person name="Levin J.Z."/>
            <person name="Mosher R.A."/>
            <person name="Mueller C.A."/>
            <person name="Pfiffner J."/>
            <person name="Priest M."/>
            <person name="Russ C."/>
            <person name="Smialowska A."/>
            <person name="Swoboda P."/>
            <person name="Sykes S.M."/>
            <person name="Vaughn M."/>
            <person name="Vengrova S."/>
            <person name="Yoder R."/>
            <person name="Zeng Q."/>
            <person name="Allshire R."/>
            <person name="Baulcombe D."/>
            <person name="Birren B.W."/>
            <person name="Brown W."/>
            <person name="Ekwall K."/>
            <person name="Kellis M."/>
            <person name="Leatherwood J."/>
            <person name="Levin H."/>
            <person name="Margalit H."/>
            <person name="Martienssen R."/>
            <person name="Nieduszynski C.A."/>
            <person name="Spatafora J.W."/>
            <person name="Friedman N."/>
            <person name="Dalgaard J.Z."/>
            <person name="Baumann P."/>
            <person name="Niki H."/>
            <person name="Regev A."/>
            <person name="Nusbaum C."/>
        </authorList>
    </citation>
    <scope>NUCLEOTIDE SEQUENCE [LARGE SCALE GENOMIC DNA]</scope>
    <source>
        <strain evidence="11">yFS275 / FY16936</strain>
    </source>
</reference>
<dbReference type="GO" id="GO:0003743">
    <property type="term" value="F:translation initiation factor activity"/>
    <property type="evidence" value="ECO:0007669"/>
    <property type="project" value="UniProtKB-UniRule"/>
</dbReference>
<dbReference type="RefSeq" id="XP_002174618.1">
    <property type="nucleotide sequence ID" value="XM_002174582.2"/>
</dbReference>
<dbReference type="JaponicusDB" id="SJAG_03472">
    <property type="gene designation" value="tif307"/>
</dbReference>
<dbReference type="AlphaFoldDB" id="B6K4B8"/>
<keyword evidence="2 5" id="KW-0396">Initiation factor</keyword>
<dbReference type="PIRSF" id="PIRSF037949">
    <property type="entry name" value="Transl_init_eIF-3_RNA-bind"/>
    <property type="match status" value="1"/>
</dbReference>
<keyword evidence="11" id="KW-1185">Reference proteome</keyword>
<protein>
    <recommendedName>
        <fullName evidence="5">Eukaryotic translation initiation factor 3 subunit G</fullName>
        <shortName evidence="5">eIF3g</shortName>
    </recommendedName>
    <alternativeName>
        <fullName evidence="5">Eukaryotic translation initiation factor 3 RNA-binding subunit</fullName>
        <shortName evidence="5">eIF-3 RNA-binding subunit</shortName>
    </alternativeName>
    <alternativeName>
        <fullName evidence="5">Translation initiation factor eIF3 p33 subunit homolog</fullName>
        <shortName evidence="5">eIF3 p33 homolog</shortName>
    </alternativeName>
</protein>
<dbReference type="CDD" id="cd12408">
    <property type="entry name" value="RRM_eIF3G_like"/>
    <property type="match status" value="1"/>
</dbReference>
<dbReference type="InterPro" id="IPR000504">
    <property type="entry name" value="RRM_dom"/>
</dbReference>
<feature type="compositionally biased region" description="Polar residues" evidence="7">
    <location>
        <begin position="18"/>
        <end position="33"/>
    </location>
</feature>
<dbReference type="GeneID" id="7051669"/>
<evidence type="ECO:0000313" key="10">
    <source>
        <dbReference type="JaponicusDB" id="SJAG_03472"/>
    </source>
</evidence>
<dbReference type="InterPro" id="IPR035979">
    <property type="entry name" value="RBD_domain_sf"/>
</dbReference>
<evidence type="ECO:0000256" key="4">
    <source>
        <dbReference type="ARBA" id="ARBA00022917"/>
    </source>
</evidence>
<proteinExistence type="inferred from homology"/>
<dbReference type="Proteomes" id="UP000001744">
    <property type="component" value="Unassembled WGS sequence"/>
</dbReference>
<dbReference type="STRING" id="402676.B6K4B8"/>
<keyword evidence="1 5" id="KW-0963">Cytoplasm</keyword>
<gene>
    <name evidence="10" type="primary">tif307</name>
    <name evidence="5" type="synonym">TIF35</name>
    <name evidence="9" type="ORF">SJAG_03472</name>
</gene>
<evidence type="ECO:0000256" key="6">
    <source>
        <dbReference type="PROSITE-ProRule" id="PRU00176"/>
    </source>
</evidence>
<dbReference type="GO" id="GO:0016282">
    <property type="term" value="C:eukaryotic 43S preinitiation complex"/>
    <property type="evidence" value="ECO:0007669"/>
    <property type="project" value="UniProtKB-UniRule"/>
</dbReference>
<dbReference type="OMA" id="ICQGDHF"/>
<keyword evidence="3 6" id="KW-0694">RNA-binding</keyword>
<dbReference type="PANTHER" id="PTHR10352">
    <property type="entry name" value="EUKARYOTIC TRANSLATION INITIATION FACTOR 3 SUBUNIT G"/>
    <property type="match status" value="1"/>
</dbReference>
<dbReference type="SMART" id="SM00360">
    <property type="entry name" value="RRM"/>
    <property type="match status" value="1"/>
</dbReference>
<dbReference type="GO" id="GO:0001732">
    <property type="term" value="P:formation of cytoplasmic translation initiation complex"/>
    <property type="evidence" value="ECO:0007669"/>
    <property type="project" value="UniProtKB-UniRule"/>
</dbReference>
<evidence type="ECO:0000256" key="2">
    <source>
        <dbReference type="ARBA" id="ARBA00022540"/>
    </source>
</evidence>
<dbReference type="eggNOG" id="KOG0122">
    <property type="taxonomic scope" value="Eukaryota"/>
</dbReference>
<dbReference type="Pfam" id="PF12353">
    <property type="entry name" value="eIF3g"/>
    <property type="match status" value="1"/>
</dbReference>
<evidence type="ECO:0000256" key="5">
    <source>
        <dbReference type="HAMAP-Rule" id="MF_03006"/>
    </source>
</evidence>
<name>B6K4B8_SCHJY</name>
<comment type="similarity">
    <text evidence="5">Belongs to the eIF-3 subunit G family.</text>
</comment>
<evidence type="ECO:0000256" key="1">
    <source>
        <dbReference type="ARBA" id="ARBA00022490"/>
    </source>
</evidence>
<comment type="subcellular location">
    <subcellularLocation>
        <location evidence="5">Cytoplasm</location>
    </subcellularLocation>
</comment>
<comment type="function">
    <text evidence="5">RNA-binding component of the eukaryotic translation initiation factor 3 (eIF-3) complex, which is involved in protein synthesis of a specialized repertoire of mRNAs and, together with other initiation factors, stimulates binding of mRNA and methionyl-tRNAi to the 40S ribosome. The eIF-3 complex specifically targets and initiates translation of a subset of mRNAs involved in cell proliferation. This subunit can bind 18S rRNA.</text>
</comment>
<dbReference type="SUPFAM" id="SSF54928">
    <property type="entry name" value="RNA-binding domain, RBD"/>
    <property type="match status" value="1"/>
</dbReference>
<dbReference type="Pfam" id="PF00076">
    <property type="entry name" value="RRM_1"/>
    <property type="match status" value="1"/>
</dbReference>
<dbReference type="InterPro" id="IPR034240">
    <property type="entry name" value="eIF3G_RRM"/>
</dbReference>
<dbReference type="GO" id="GO:0071540">
    <property type="term" value="C:eukaryotic translation initiation factor 3 complex, eIF3e"/>
    <property type="evidence" value="ECO:0007669"/>
    <property type="project" value="EnsemblFungi"/>
</dbReference>
<dbReference type="GO" id="GO:0003723">
    <property type="term" value="F:RNA binding"/>
    <property type="evidence" value="ECO:0007669"/>
    <property type="project" value="UniProtKB-UniRule"/>
</dbReference>
<dbReference type="Gene3D" id="3.30.70.330">
    <property type="match status" value="1"/>
</dbReference>
<dbReference type="EMBL" id="KE651167">
    <property type="protein sequence ID" value="EEB08325.1"/>
    <property type="molecule type" value="Genomic_DNA"/>
</dbReference>
<dbReference type="GO" id="GO:0071541">
    <property type="term" value="C:eukaryotic translation initiation factor 3 complex, eIF3m"/>
    <property type="evidence" value="ECO:0007669"/>
    <property type="project" value="EnsemblFungi"/>
</dbReference>
<feature type="region of interest" description="Disordered" evidence="7">
    <location>
        <begin position="1"/>
        <end position="34"/>
    </location>
</feature>
<evidence type="ECO:0000259" key="8">
    <source>
        <dbReference type="PROSITE" id="PS50102"/>
    </source>
</evidence>
<dbReference type="GO" id="GO:0033290">
    <property type="term" value="C:eukaryotic 48S preinitiation complex"/>
    <property type="evidence" value="ECO:0007669"/>
    <property type="project" value="UniProtKB-UniRule"/>
</dbReference>
<evidence type="ECO:0000256" key="3">
    <source>
        <dbReference type="ARBA" id="ARBA00022884"/>
    </source>
</evidence>
<dbReference type="PROSITE" id="PS50102">
    <property type="entry name" value="RRM"/>
    <property type="match status" value="1"/>
</dbReference>
<dbReference type="CDD" id="cd12933">
    <property type="entry name" value="eIF3G"/>
    <property type="match status" value="1"/>
</dbReference>
<dbReference type="OrthoDB" id="639027at2759"/>
<evidence type="ECO:0000313" key="9">
    <source>
        <dbReference type="EMBL" id="EEB08325.1"/>
    </source>
</evidence>
<dbReference type="InterPro" id="IPR024675">
    <property type="entry name" value="eIF3g_N"/>
</dbReference>
<dbReference type="HOGENOM" id="CLU_034595_0_0_1"/>
<dbReference type="VEuPathDB" id="FungiDB:SJAG_03472"/>
<organism evidence="9 11">
    <name type="scientific">Schizosaccharomyces japonicus (strain yFS275 / FY16936)</name>
    <name type="common">Fission yeast</name>
    <dbReference type="NCBI Taxonomy" id="402676"/>
    <lineage>
        <taxon>Eukaryota</taxon>
        <taxon>Fungi</taxon>
        <taxon>Dikarya</taxon>
        <taxon>Ascomycota</taxon>
        <taxon>Taphrinomycotina</taxon>
        <taxon>Schizosaccharomycetes</taxon>
        <taxon>Schizosaccharomycetales</taxon>
        <taxon>Schizosaccharomycetaceae</taxon>
        <taxon>Schizosaccharomyces</taxon>
    </lineage>
</organism>
<dbReference type="InterPro" id="IPR012677">
    <property type="entry name" value="Nucleotide-bd_a/b_plait_sf"/>
</dbReference>
<comment type="subunit">
    <text evidence="5">Component of the eukaryotic translation initiation factor 3 (eIF-3) complex.</text>
</comment>
<sequence>MSNSKALDWAEEDDGSSLPPTQVVNNPDGTKTVTEYRVNDDGKKVKVVRVIKLTVVKERVQQAVAERKKWAKFGAEAGKKSGVDVRTTSVGENVQLRLQLGWTNNPEQEQEEAALSAVKEKAKTGSVVRCRACKGGHFTALCPYKDIIGPVDEPAETPSSVSSRSGAGAATGSRYIAPHLRAGASREGGDSLFKRERDDSATLRVTNLSDDTREDELRDLFRRFGGIQRVFLAKDKETGRAKGFAFVSYYDRESAVKARDRLDGYGWHNLILRCEFSKPRD</sequence>
<dbReference type="InterPro" id="IPR017334">
    <property type="entry name" value="eIF3_g"/>
</dbReference>